<dbReference type="GO" id="GO:0006508">
    <property type="term" value="P:proteolysis"/>
    <property type="evidence" value="ECO:0007669"/>
    <property type="project" value="InterPro"/>
</dbReference>
<dbReference type="Gene3D" id="3.40.50.200">
    <property type="entry name" value="Peptidase S8/S53 domain"/>
    <property type="match status" value="1"/>
</dbReference>
<evidence type="ECO:0000313" key="1">
    <source>
        <dbReference type="EMBL" id="KRN26527.1"/>
    </source>
</evidence>
<sequence>MGFWNPQIYKLAQDKDKTPFTVLDSDSNNSNLYYVGQPGKVYNQATGLGTVNFEKLYDAYQ</sequence>
<dbReference type="GO" id="GO:0004252">
    <property type="term" value="F:serine-type endopeptidase activity"/>
    <property type="evidence" value="ECO:0007669"/>
    <property type="project" value="InterPro"/>
</dbReference>
<name>A0A0R2FDC1_9LACO</name>
<organism evidence="1 2">
    <name type="scientific">Lactobacillus selangorensis</name>
    <dbReference type="NCBI Taxonomy" id="81857"/>
    <lineage>
        <taxon>Bacteria</taxon>
        <taxon>Bacillati</taxon>
        <taxon>Bacillota</taxon>
        <taxon>Bacilli</taxon>
        <taxon>Lactobacillales</taxon>
        <taxon>Lactobacillaceae</taxon>
        <taxon>Lactobacillus</taxon>
    </lineage>
</organism>
<accession>A0A0R2FDC1</accession>
<dbReference type="Proteomes" id="UP000051751">
    <property type="component" value="Unassembled WGS sequence"/>
</dbReference>
<dbReference type="AlphaFoldDB" id="A0A0R2FDC1"/>
<comment type="caution">
    <text evidence="1">The sequence shown here is derived from an EMBL/GenBank/DDBJ whole genome shotgun (WGS) entry which is preliminary data.</text>
</comment>
<dbReference type="PATRIC" id="fig|81857.3.peg.1530"/>
<dbReference type="EMBL" id="JQAT01000036">
    <property type="protein sequence ID" value="KRN26527.1"/>
    <property type="molecule type" value="Genomic_DNA"/>
</dbReference>
<protein>
    <submittedName>
        <fullName evidence="1">Uncharacterized protein</fullName>
    </submittedName>
</protein>
<proteinExistence type="predicted"/>
<evidence type="ECO:0000313" key="2">
    <source>
        <dbReference type="Proteomes" id="UP000051751"/>
    </source>
</evidence>
<gene>
    <name evidence="1" type="ORF">IV38_GL001519</name>
</gene>
<dbReference type="InterPro" id="IPR036852">
    <property type="entry name" value="Peptidase_S8/S53_dom_sf"/>
</dbReference>
<reference evidence="1 2" key="1">
    <citation type="journal article" date="2015" name="Genome Announc.">
        <title>Expanding the biotechnology potential of lactobacilli through comparative genomics of 213 strains and associated genera.</title>
        <authorList>
            <person name="Sun Z."/>
            <person name="Harris H.M."/>
            <person name="McCann A."/>
            <person name="Guo C."/>
            <person name="Argimon S."/>
            <person name="Zhang W."/>
            <person name="Yang X."/>
            <person name="Jeffery I.B."/>
            <person name="Cooney J.C."/>
            <person name="Kagawa T.F."/>
            <person name="Liu W."/>
            <person name="Song Y."/>
            <person name="Salvetti E."/>
            <person name="Wrobel A."/>
            <person name="Rasinkangas P."/>
            <person name="Parkhill J."/>
            <person name="Rea M.C."/>
            <person name="O'Sullivan O."/>
            <person name="Ritari J."/>
            <person name="Douillard F.P."/>
            <person name="Paul Ross R."/>
            <person name="Yang R."/>
            <person name="Briner A.E."/>
            <person name="Felis G.E."/>
            <person name="de Vos W.M."/>
            <person name="Barrangou R."/>
            <person name="Klaenhammer T.R."/>
            <person name="Caufield P.W."/>
            <person name="Cui Y."/>
            <person name="Zhang H."/>
            <person name="O'Toole P.W."/>
        </authorList>
    </citation>
    <scope>NUCLEOTIDE SEQUENCE [LARGE SCALE GENOMIC DNA]</scope>
    <source>
        <strain evidence="1 2">ATCC BAA-66</strain>
    </source>
</reference>